<dbReference type="InterPro" id="IPR051916">
    <property type="entry name" value="GPI-anchor_lipid_remodeler"/>
</dbReference>
<dbReference type="PANTHER" id="PTHR14859:SF1">
    <property type="entry name" value="PGAP2-INTERACTING PROTEIN"/>
    <property type="match status" value="1"/>
</dbReference>
<keyword evidence="4" id="KW-1185">Reference proteome</keyword>
<dbReference type="RefSeq" id="WP_034743307.1">
    <property type="nucleotide sequence ID" value="NZ_BAUT01000007.1"/>
</dbReference>
<dbReference type="Gene3D" id="3.60.10.10">
    <property type="entry name" value="Endonuclease/exonuclease/phosphatase"/>
    <property type="match status" value="1"/>
</dbReference>
<proteinExistence type="predicted"/>
<dbReference type="EMBL" id="BAUT01000007">
    <property type="protein sequence ID" value="GAE25222.1"/>
    <property type="molecule type" value="Genomic_DNA"/>
</dbReference>
<dbReference type="Pfam" id="PF03372">
    <property type="entry name" value="Exo_endo_phos"/>
    <property type="match status" value="1"/>
</dbReference>
<organism evidence="3 4">
    <name type="scientific">Halalkalibacter wakoensis JCM 9140</name>
    <dbReference type="NCBI Taxonomy" id="1236970"/>
    <lineage>
        <taxon>Bacteria</taxon>
        <taxon>Bacillati</taxon>
        <taxon>Bacillota</taxon>
        <taxon>Bacilli</taxon>
        <taxon>Bacillales</taxon>
        <taxon>Bacillaceae</taxon>
        <taxon>Halalkalibacter</taxon>
    </lineage>
</organism>
<protein>
    <submittedName>
        <fullName evidence="3">Probable secreted protein</fullName>
    </submittedName>
</protein>
<dbReference type="PANTHER" id="PTHR14859">
    <property type="entry name" value="CALCOFLUOR WHITE HYPERSENSITIVE PROTEIN PRECURSOR"/>
    <property type="match status" value="1"/>
</dbReference>
<evidence type="ECO:0000256" key="1">
    <source>
        <dbReference type="SAM" id="Phobius"/>
    </source>
</evidence>
<dbReference type="SUPFAM" id="SSF56219">
    <property type="entry name" value="DNase I-like"/>
    <property type="match status" value="1"/>
</dbReference>
<dbReference type="GO" id="GO:0003824">
    <property type="term" value="F:catalytic activity"/>
    <property type="evidence" value="ECO:0007669"/>
    <property type="project" value="InterPro"/>
</dbReference>
<evidence type="ECO:0000313" key="3">
    <source>
        <dbReference type="EMBL" id="GAE25222.1"/>
    </source>
</evidence>
<feature type="transmembrane region" description="Helical" evidence="1">
    <location>
        <begin position="6"/>
        <end position="22"/>
    </location>
</feature>
<dbReference type="InterPro" id="IPR005135">
    <property type="entry name" value="Endo/exonuclease/phosphatase"/>
</dbReference>
<accession>W4PZQ1</accession>
<dbReference type="Proteomes" id="UP000018890">
    <property type="component" value="Unassembled WGS sequence"/>
</dbReference>
<evidence type="ECO:0000313" key="4">
    <source>
        <dbReference type="Proteomes" id="UP000018890"/>
    </source>
</evidence>
<keyword evidence="1" id="KW-1133">Transmembrane helix</keyword>
<dbReference type="GO" id="GO:0016020">
    <property type="term" value="C:membrane"/>
    <property type="evidence" value="ECO:0007669"/>
    <property type="project" value="GOC"/>
</dbReference>
<dbReference type="OrthoDB" id="155529at2"/>
<sequence>MRRISFYLFITGIIVFSLHLYHETNKEIKLIHNKSEYLINNGLITVTSYNIQYGRGQDQKIDLQRTIETLQSVEANIISLQEVERNSYRSNFTDQIRVLAEELNMNAFFTPSLAYPGLYYGNAVLTYFPIVETKTVTFKNKIENRTALVIELQVTEDQTIHVINTHLGLNRDERANAIEQIYEKIKTIDGPILLTGDLNSVPSDQEYQIWNDHLTKSNEGIPFQTYYSEDWQIDYIFHSSDFLVNDVEVIESEASDHYPVTARMVLSR</sequence>
<dbReference type="InterPro" id="IPR036691">
    <property type="entry name" value="Endo/exonu/phosph_ase_sf"/>
</dbReference>
<keyword evidence="1" id="KW-0812">Transmembrane</keyword>
<comment type="caution">
    <text evidence="3">The sequence shown here is derived from an EMBL/GenBank/DDBJ whole genome shotgun (WGS) entry which is preliminary data.</text>
</comment>
<evidence type="ECO:0000259" key="2">
    <source>
        <dbReference type="Pfam" id="PF03372"/>
    </source>
</evidence>
<name>W4PZQ1_9BACI</name>
<reference evidence="3" key="1">
    <citation type="journal article" date="2014" name="Genome Announc.">
        <title>Draft Genome Sequences of Three Alkaliphilic Bacillus Strains, Bacillus wakoensis JCM 9140T, Bacillus akibai JCM 9157T, and Bacillus hemicellulosilyticus JCM 9152T.</title>
        <authorList>
            <person name="Yuki M."/>
            <person name="Oshima K."/>
            <person name="Suda W."/>
            <person name="Oshida Y."/>
            <person name="Kitamura K."/>
            <person name="Iida T."/>
            <person name="Hattori M."/>
            <person name="Ohkuma M."/>
        </authorList>
    </citation>
    <scope>NUCLEOTIDE SEQUENCE [LARGE SCALE GENOMIC DNA]</scope>
    <source>
        <strain evidence="3">JCM 9140</strain>
    </source>
</reference>
<dbReference type="GO" id="GO:0006506">
    <property type="term" value="P:GPI anchor biosynthetic process"/>
    <property type="evidence" value="ECO:0007669"/>
    <property type="project" value="TreeGrafter"/>
</dbReference>
<feature type="domain" description="Endonuclease/exonuclease/phosphatase" evidence="2">
    <location>
        <begin position="48"/>
        <end position="257"/>
    </location>
</feature>
<gene>
    <name evidence="3" type="ORF">JCM9140_1202</name>
</gene>
<dbReference type="AlphaFoldDB" id="W4PZQ1"/>
<keyword evidence="1" id="KW-0472">Membrane</keyword>
<dbReference type="STRING" id="1236970.JCM9140_1202"/>